<dbReference type="RefSeq" id="WP_011036307.1">
    <property type="nucleotide sequence ID" value="NC_007086.1"/>
</dbReference>
<protein>
    <recommendedName>
        <fullName evidence="5">Secreted protein</fullName>
    </recommendedName>
</protein>
<evidence type="ECO:0000313" key="4">
    <source>
        <dbReference type="Proteomes" id="UP000000420"/>
    </source>
</evidence>
<feature type="chain" id="PRO_5002601065" description="Secreted protein" evidence="2">
    <location>
        <begin position="22"/>
        <end position="169"/>
    </location>
</feature>
<evidence type="ECO:0008006" key="5">
    <source>
        <dbReference type="Google" id="ProtNLM"/>
    </source>
</evidence>
<dbReference type="HOGENOM" id="CLU_1712570_0_0_6"/>
<keyword evidence="2" id="KW-0732">Signal</keyword>
<dbReference type="KEGG" id="xcb:XC_3142"/>
<feature type="signal peptide" evidence="2">
    <location>
        <begin position="1"/>
        <end position="21"/>
    </location>
</feature>
<evidence type="ECO:0000313" key="3">
    <source>
        <dbReference type="EMBL" id="AAY50186.1"/>
    </source>
</evidence>
<evidence type="ECO:0000256" key="2">
    <source>
        <dbReference type="SAM" id="SignalP"/>
    </source>
</evidence>
<organism evidence="3 4">
    <name type="scientific">Xanthomonas campestris pv. campestris (strain 8004)</name>
    <dbReference type="NCBI Taxonomy" id="314565"/>
    <lineage>
        <taxon>Bacteria</taxon>
        <taxon>Pseudomonadati</taxon>
        <taxon>Pseudomonadota</taxon>
        <taxon>Gammaproteobacteria</taxon>
        <taxon>Lysobacterales</taxon>
        <taxon>Lysobacteraceae</taxon>
        <taxon>Xanthomonas</taxon>
    </lineage>
</organism>
<proteinExistence type="predicted"/>
<name>A0A0H2XBM0_XANC8</name>
<dbReference type="EMBL" id="CP000050">
    <property type="protein sequence ID" value="AAY50186.1"/>
    <property type="molecule type" value="Genomic_DNA"/>
</dbReference>
<feature type="region of interest" description="Disordered" evidence="1">
    <location>
        <begin position="141"/>
        <end position="169"/>
    </location>
</feature>
<dbReference type="Proteomes" id="UP000000420">
    <property type="component" value="Chromosome"/>
</dbReference>
<accession>A0A0H2XBM0</accession>
<reference evidence="3 4" key="1">
    <citation type="journal article" date="2005" name="Genome Res.">
        <title>Comparative and functional genomic analyses of the pathogenicity of phytopathogen Xanthomonas campestris pv. campestris.</title>
        <authorList>
            <person name="Qian W."/>
            <person name="Jia Y."/>
            <person name="Ren S.X."/>
            <person name="He Y.Q."/>
            <person name="Feng J.X."/>
            <person name="Lu L.F."/>
            <person name="Sun Q."/>
            <person name="Ying G."/>
            <person name="Tang D.J."/>
            <person name="Tang H."/>
            <person name="Wu W."/>
            <person name="Hao P."/>
            <person name="Wang L."/>
            <person name="Jiang B.L."/>
            <person name="Zeng S."/>
            <person name="Gu W.Y."/>
            <person name="Lu G."/>
            <person name="Rong L."/>
            <person name="Tian Y."/>
            <person name="Yao Z."/>
            <person name="Fu G."/>
            <person name="Chen B."/>
            <person name="Fang R."/>
            <person name="Qiang B."/>
            <person name="Chen Z."/>
            <person name="Zhao G.P."/>
            <person name="Tang J.L."/>
            <person name="He C."/>
        </authorList>
    </citation>
    <scope>NUCLEOTIDE SEQUENCE [LARGE SCALE GENOMIC DNA]</scope>
    <source>
        <strain evidence="3 4">8004</strain>
    </source>
</reference>
<sequence length="169" mass="16863">MRMFVRPLILGLVVVSSPAWSAVPRPVSSAPVRATAAAETPPAASAAADAVGDALAVPLPATLQSGMSYRAFAQTVMEQGWQPADPLAADSCMAAGDCEIEFVAPTPGTRLRVQIGSQAGAAVVQRWATRPVTADRIAAGTASAAAGTTPAPTAAAATSGAANATKDPR</sequence>
<dbReference type="AlphaFoldDB" id="A0A0H2XBM0"/>
<gene>
    <name evidence="3" type="ordered locus">XC_3142</name>
</gene>
<evidence type="ECO:0000256" key="1">
    <source>
        <dbReference type="SAM" id="MobiDB-lite"/>
    </source>
</evidence>